<comment type="caution">
    <text evidence="3">The sequence shown here is derived from an EMBL/GenBank/DDBJ whole genome shotgun (WGS) entry which is preliminary data.</text>
</comment>
<name>A0A7X9RWA6_9BACT</name>
<evidence type="ECO:0000313" key="3">
    <source>
        <dbReference type="EMBL" id="NME69859.1"/>
    </source>
</evidence>
<feature type="domain" description="Outer membrane protein beta-barrel" evidence="2">
    <location>
        <begin position="40"/>
        <end position="199"/>
    </location>
</feature>
<keyword evidence="1" id="KW-0732">Signal</keyword>
<dbReference type="RefSeq" id="WP_169658113.1">
    <property type="nucleotide sequence ID" value="NZ_JABANE010000050.1"/>
</dbReference>
<dbReference type="AlphaFoldDB" id="A0A7X9RWA6"/>
<dbReference type="InterPro" id="IPR011250">
    <property type="entry name" value="OMP/PagP_B-barrel"/>
</dbReference>
<dbReference type="EMBL" id="JABANE010000050">
    <property type="protein sequence ID" value="NME69859.1"/>
    <property type="molecule type" value="Genomic_DNA"/>
</dbReference>
<dbReference type="InterPro" id="IPR027385">
    <property type="entry name" value="Beta-barrel_OMP"/>
</dbReference>
<evidence type="ECO:0000256" key="1">
    <source>
        <dbReference type="ARBA" id="ARBA00022729"/>
    </source>
</evidence>
<reference evidence="3 4" key="1">
    <citation type="submission" date="2020-04" db="EMBL/GenBank/DDBJ databases">
        <title>Flammeovirga sp. SR4, a novel species isolated from seawater.</title>
        <authorList>
            <person name="Wang X."/>
        </authorList>
    </citation>
    <scope>NUCLEOTIDE SEQUENCE [LARGE SCALE GENOMIC DNA]</scope>
    <source>
        <strain evidence="3 4">ATCC 23126</strain>
    </source>
</reference>
<dbReference type="Gene3D" id="2.40.160.20">
    <property type="match status" value="1"/>
</dbReference>
<dbReference type="Proteomes" id="UP000576082">
    <property type="component" value="Unassembled WGS sequence"/>
</dbReference>
<organism evidence="3 4">
    <name type="scientific">Flammeovirga aprica JL-4</name>
    <dbReference type="NCBI Taxonomy" id="694437"/>
    <lineage>
        <taxon>Bacteria</taxon>
        <taxon>Pseudomonadati</taxon>
        <taxon>Bacteroidota</taxon>
        <taxon>Cytophagia</taxon>
        <taxon>Cytophagales</taxon>
        <taxon>Flammeovirgaceae</taxon>
        <taxon>Flammeovirga</taxon>
    </lineage>
</organism>
<dbReference type="SUPFAM" id="SSF56925">
    <property type="entry name" value="OMPA-like"/>
    <property type="match status" value="1"/>
</dbReference>
<evidence type="ECO:0000259" key="2">
    <source>
        <dbReference type="Pfam" id="PF13505"/>
    </source>
</evidence>
<evidence type="ECO:0000313" key="4">
    <source>
        <dbReference type="Proteomes" id="UP000576082"/>
    </source>
</evidence>
<dbReference type="Pfam" id="PF13505">
    <property type="entry name" value="OMP_b-brl"/>
    <property type="match status" value="1"/>
</dbReference>
<protein>
    <submittedName>
        <fullName evidence="3">Porin family protein</fullName>
    </submittedName>
</protein>
<proteinExistence type="predicted"/>
<accession>A0A7X9RWA6</accession>
<keyword evidence="4" id="KW-1185">Reference proteome</keyword>
<sequence length="199" mass="22741">MNRKYLILLTIGLLCLINNRTIAQENKFLFSYSSSQGVSDLKYLSLNGFQLEWQYHFKKLPISAGLSVGYHISGNKEVIEIPVLYGVNNQQMKNVKSIPILAHIKYSFLKSKYLRPYIGLGLGLYNQSHGIIIHTLDYPGQTITKEFSEHRFGIAPELGITSDLFPNVGAFISLKYNYMQSELERLNYNNVSFNFGIIF</sequence>
<gene>
    <name evidence="3" type="ORF">HHU12_17930</name>
</gene>